<dbReference type="STRING" id="1852522.SAMN06295960_1287"/>
<sequence length="1529" mass="171125">MTTVQNIFWIALPNGVITDGETRYLRLSVFVSPRLRTDQGTTLSHFPDFIEWAACMQPDQVSFAVEADNIQVPARITSAPPDPALWRALFTSETRLEPYEFDDFTNRPIVSYPVSSVQSYVKTSYQEVALRTPFDTPIIRNGESLESRSDLEEIFSDLIELHQSLNVESEEQLSQLLSSSIERAREVARNRRSETDAGGELITPVGLREIREVSDVNEVREADETKDAFYSAMLFHYRPANEEPVELPDDTTVREHFEERFDFHQMIAALSDFPQILRRLGLIIDIEVPADALPQLSDSIGFVRAIPTWNSALPPLQSPEQQTWTADYSPWTCEECMTVNGQELFTASSRTGEVNKGLWMPGSSVELVQADIDSAALKTLNLTGSLARMKKNGDSQPIEAVEQVGVPALRTKGISLVRKKNAHYYNDIFNSSALLNERLNADRPELVELYAEDLMRGYRLDVYEERSGQWRSLHQRVGTYCTPNHPGLIPDIADEGFMQPSVASKPEDPSSPPDPAGELYVHESLFTWDGWSLSGARPGKSISRSSRAPDPADPETMPQHVSNVAMTGLGLETSFRVQEGTLPRLRFGQNYRLRVRTVDLAGNGLTLAEASAIEAGSGASLPQDKPLVYNRFEPINPPELVPRQLYSPSGNLNDSHTSGYTEGESLERLVVRSNFGQTADEYAVVHPTYHSYNERHVAAPKASLHLVETHGLLDEALDAKHTLPLDQAKARMQEVYRLAKREAGSLNEVSSPSVRFIPTGSDPSSAEGYAVHTEEQLLLPYLPDPWATGVLFQGLPGMAKDELLPIAFGGETWHEATPFRLRLIEGSDQPVWDEATRILTVQLPKSEVARVRVSSIFGGTLEEMELWNWLCEACDDGRISLEDNSLLRQGILDGRHWMFTPYRELTLVHAVQQPLLVPEPQRLHAERSEGSTYAYLQGTIGVHASSTTKLDIMAEWTEPRDDPQREEPDTVISSAHVMELPTTFEGQVVHLEGRNDYCFVEENDALRLVHQDGDADLLIFNGEQAENSRRCVQRILGEPLSVLTPQQRRHLQEQLNLASKVAAHEFGDTKYRRVRYRVSATSRFREYFAPNLSPNQLVRESKEIEIDILSSARPAAPHVLYAVPTFGWNQAADADGNITSERNGAGIRVYLDRPWWSSGAGEVLGVVLGNSVPFRYEASYHKVTLWGRDPIRSSREIGLPHAGNFTNKKQVWSAHMGNGERLFIAGFDVNWDHACKLWYCDLELDIGNQYFPFIRLALVRFQPHSIVIPGSSLDLRPSPVVLVDLVQTAPNRMATVSQASGAASVYNVSVSGVSYYAQASLEGDEIRVTSRMEALVQRRVDEIEDAVLRWADLPWKVELAPDASDPDQVTVWKGQISIPVDHENERLRLVIQEHELISGTVPQGATSTMRERQTYVDTIPLYDVISLAKQLLALSEELSGTGVHEDAARKALEAVDELRGFHLKDEEYFELYASTLYALASCLVVVERAKEALEYAIEAVEVYLKLDADDPDRFGPMLRQAEQLLASLK</sequence>
<feature type="region of interest" description="Disordered" evidence="1">
    <location>
        <begin position="538"/>
        <end position="559"/>
    </location>
</feature>
<feature type="region of interest" description="Disordered" evidence="1">
    <location>
        <begin position="499"/>
        <end position="518"/>
    </location>
</feature>
<dbReference type="EMBL" id="FXAZ01000001">
    <property type="protein sequence ID" value="SMG23361.1"/>
    <property type="molecule type" value="Genomic_DNA"/>
</dbReference>
<gene>
    <name evidence="2" type="ORF">SAMN06295960_1287</name>
</gene>
<reference evidence="2 3" key="1">
    <citation type="submission" date="2017-04" db="EMBL/GenBank/DDBJ databases">
        <authorList>
            <person name="Afonso C.L."/>
            <person name="Miller P.J."/>
            <person name="Scott M.A."/>
            <person name="Spackman E."/>
            <person name="Goraichik I."/>
            <person name="Dimitrov K.M."/>
            <person name="Suarez D.L."/>
            <person name="Swayne D.E."/>
        </authorList>
    </citation>
    <scope>NUCLEOTIDE SEQUENCE [LARGE SCALE GENOMIC DNA]</scope>
    <source>
        <strain evidence="2 3">11</strain>
    </source>
</reference>
<dbReference type="RefSeq" id="WP_085493446.1">
    <property type="nucleotide sequence ID" value="NZ_FXAZ01000001.1"/>
</dbReference>
<keyword evidence="3" id="KW-1185">Reference proteome</keyword>
<proteinExistence type="predicted"/>
<accession>A0A1X7J6N4</accession>
<protein>
    <submittedName>
        <fullName evidence="2">Uncharacterized protein</fullName>
    </submittedName>
</protein>
<dbReference type="OrthoDB" id="9148571at2"/>
<evidence type="ECO:0000313" key="2">
    <source>
        <dbReference type="EMBL" id="SMG23361.1"/>
    </source>
</evidence>
<dbReference type="Proteomes" id="UP000193834">
    <property type="component" value="Unassembled WGS sequence"/>
</dbReference>
<evidence type="ECO:0000256" key="1">
    <source>
        <dbReference type="SAM" id="MobiDB-lite"/>
    </source>
</evidence>
<evidence type="ECO:0000313" key="3">
    <source>
        <dbReference type="Proteomes" id="UP000193834"/>
    </source>
</evidence>
<organism evidence="2 3">
    <name type="scientific">Paenibacillus aquistagni</name>
    <dbReference type="NCBI Taxonomy" id="1852522"/>
    <lineage>
        <taxon>Bacteria</taxon>
        <taxon>Bacillati</taxon>
        <taxon>Bacillota</taxon>
        <taxon>Bacilli</taxon>
        <taxon>Bacillales</taxon>
        <taxon>Paenibacillaceae</taxon>
        <taxon>Paenibacillus</taxon>
    </lineage>
</organism>
<name>A0A1X7J6N4_9BACL</name>